<evidence type="ECO:0000313" key="5">
    <source>
        <dbReference type="Proteomes" id="UP001162881"/>
    </source>
</evidence>
<reference evidence="4" key="1">
    <citation type="submission" date="2022-03" db="EMBL/GenBank/DDBJ databases">
        <title>Identification of a novel bacterium isolated from mangrove sediments.</title>
        <authorList>
            <person name="Pan X."/>
        </authorList>
    </citation>
    <scope>NUCLEOTIDE SEQUENCE</scope>
    <source>
        <strain evidence="4">B1949</strain>
    </source>
</reference>
<feature type="domain" description="Outer membrane protein beta-barrel" evidence="3">
    <location>
        <begin position="9"/>
        <end position="176"/>
    </location>
</feature>
<sequence length="216" mass="23002">MRKLVIGMALASTAIATPAFARDDAWYIEMDFGAMITEDASATINGVSDEGQFDFKTGFDGGAVIGYDFGPFRLETEASYRQAKVNKYTDSAGSAAYRGDGNVLSFMVNGLLDFGPDDGLQGFVGGGAGVARTSYDLVDDSDTGFAWQVIAGIRAPLTKHIDVGLKYRFFNADNIDMVTTAGDSLSTKWRSHSLMGTLTYNFGEPAAPPPPPPPPP</sequence>
<protein>
    <submittedName>
        <fullName evidence="4">Outer membrane beta-barrel protein</fullName>
    </submittedName>
</protein>
<dbReference type="Gene3D" id="2.40.160.20">
    <property type="match status" value="1"/>
</dbReference>
<feature type="non-terminal residue" evidence="4">
    <location>
        <position position="216"/>
    </location>
</feature>
<dbReference type="InterPro" id="IPR011250">
    <property type="entry name" value="OMP/PagP_B-barrel"/>
</dbReference>
<gene>
    <name evidence="4" type="ORF">MTR62_18790</name>
</gene>
<feature type="signal peptide" evidence="2">
    <location>
        <begin position="1"/>
        <end position="21"/>
    </location>
</feature>
<evidence type="ECO:0000259" key="3">
    <source>
        <dbReference type="Pfam" id="PF13505"/>
    </source>
</evidence>
<dbReference type="SUPFAM" id="SSF56925">
    <property type="entry name" value="OMPA-like"/>
    <property type="match status" value="1"/>
</dbReference>
<evidence type="ECO:0000313" key="4">
    <source>
        <dbReference type="EMBL" id="MCJ2184720.1"/>
    </source>
</evidence>
<dbReference type="Proteomes" id="UP001162881">
    <property type="component" value="Unassembled WGS sequence"/>
</dbReference>
<dbReference type="EMBL" id="JALHLF010000135">
    <property type="protein sequence ID" value="MCJ2184720.1"/>
    <property type="molecule type" value="Genomic_DNA"/>
</dbReference>
<evidence type="ECO:0000256" key="1">
    <source>
        <dbReference type="ARBA" id="ARBA00022729"/>
    </source>
</evidence>
<proteinExistence type="predicted"/>
<dbReference type="InterPro" id="IPR027385">
    <property type="entry name" value="Beta-barrel_OMP"/>
</dbReference>
<accession>A0ABT0BI34</accession>
<organism evidence="4 5">
    <name type="scientific">Novosphingobium organovorum</name>
    <dbReference type="NCBI Taxonomy" id="2930092"/>
    <lineage>
        <taxon>Bacteria</taxon>
        <taxon>Pseudomonadati</taxon>
        <taxon>Pseudomonadota</taxon>
        <taxon>Alphaproteobacteria</taxon>
        <taxon>Sphingomonadales</taxon>
        <taxon>Sphingomonadaceae</taxon>
        <taxon>Novosphingobium</taxon>
    </lineage>
</organism>
<dbReference type="Pfam" id="PF13505">
    <property type="entry name" value="OMP_b-brl"/>
    <property type="match status" value="1"/>
</dbReference>
<keyword evidence="1 2" id="KW-0732">Signal</keyword>
<evidence type="ECO:0000256" key="2">
    <source>
        <dbReference type="SAM" id="SignalP"/>
    </source>
</evidence>
<keyword evidence="5" id="KW-1185">Reference proteome</keyword>
<name>A0ABT0BI34_9SPHN</name>
<comment type="caution">
    <text evidence="4">The sequence shown here is derived from an EMBL/GenBank/DDBJ whole genome shotgun (WGS) entry which is preliminary data.</text>
</comment>
<feature type="chain" id="PRO_5045721069" evidence="2">
    <location>
        <begin position="22"/>
        <end position="216"/>
    </location>
</feature>